<feature type="signal peptide" evidence="1">
    <location>
        <begin position="1"/>
        <end position="22"/>
    </location>
</feature>
<name>A0A1M7TKW6_9BRAD</name>
<dbReference type="AlphaFoldDB" id="A0A1M7TKW6"/>
<evidence type="ECO:0000313" key="3">
    <source>
        <dbReference type="Proteomes" id="UP000184096"/>
    </source>
</evidence>
<feature type="chain" id="PRO_5012364887" evidence="1">
    <location>
        <begin position="23"/>
        <end position="136"/>
    </location>
</feature>
<proteinExistence type="predicted"/>
<accession>A0A1M7TKW6</accession>
<reference evidence="3" key="1">
    <citation type="submission" date="2016-11" db="EMBL/GenBank/DDBJ databases">
        <authorList>
            <person name="Varghese N."/>
            <person name="Submissions S."/>
        </authorList>
    </citation>
    <scope>NUCLEOTIDE SEQUENCE [LARGE SCALE GENOMIC DNA]</scope>
    <source>
        <strain evidence="3">GAS401</strain>
    </source>
</reference>
<organism evidence="2 3">
    <name type="scientific">Bradyrhizobium erythrophlei</name>
    <dbReference type="NCBI Taxonomy" id="1437360"/>
    <lineage>
        <taxon>Bacteria</taxon>
        <taxon>Pseudomonadati</taxon>
        <taxon>Pseudomonadota</taxon>
        <taxon>Alphaproteobacteria</taxon>
        <taxon>Hyphomicrobiales</taxon>
        <taxon>Nitrobacteraceae</taxon>
        <taxon>Bradyrhizobium</taxon>
    </lineage>
</organism>
<protein>
    <submittedName>
        <fullName evidence="2">Uncharacterized protein</fullName>
    </submittedName>
</protein>
<dbReference type="Proteomes" id="UP000184096">
    <property type="component" value="Chromosome I"/>
</dbReference>
<keyword evidence="1" id="KW-0732">Signal</keyword>
<gene>
    <name evidence="2" type="ORF">SAMN05444170_1998</name>
</gene>
<evidence type="ECO:0000256" key="1">
    <source>
        <dbReference type="SAM" id="SignalP"/>
    </source>
</evidence>
<dbReference type="EMBL" id="LT670849">
    <property type="protein sequence ID" value="SHN71336.1"/>
    <property type="molecule type" value="Genomic_DNA"/>
</dbReference>
<evidence type="ECO:0000313" key="2">
    <source>
        <dbReference type="EMBL" id="SHN71336.1"/>
    </source>
</evidence>
<keyword evidence="3" id="KW-1185">Reference proteome</keyword>
<sequence length="136" mass="15087">MTGFRKASWVAMIVSLILPELAAAVELTGAWASDAENCKKVFVRRGRASQIDFTEFPGVYGGGFIIERDRLRGKFVKCTIKSRKEDGQSLNLIAGCATDIMLSNVQFVLQVVDDDNIARVFPGVEGMVVKYHRCRL</sequence>